<feature type="signal peptide" evidence="10">
    <location>
        <begin position="1"/>
        <end position="30"/>
    </location>
</feature>
<dbReference type="GeneID" id="113847947"/>
<evidence type="ECO:0000256" key="6">
    <source>
        <dbReference type="ARBA" id="ARBA00022525"/>
    </source>
</evidence>
<dbReference type="GO" id="GO:0030599">
    <property type="term" value="F:pectinesterase activity"/>
    <property type="evidence" value="ECO:0007669"/>
    <property type="project" value="UniProtKB-EC"/>
</dbReference>
<gene>
    <name evidence="13" type="primary">LOC113847947</name>
</gene>
<organism evidence="12 13">
    <name type="scientific">Abrus precatorius</name>
    <name type="common">Indian licorice</name>
    <name type="synonym">Glycine abrus</name>
    <dbReference type="NCBI Taxonomy" id="3816"/>
    <lineage>
        <taxon>Eukaryota</taxon>
        <taxon>Viridiplantae</taxon>
        <taxon>Streptophyta</taxon>
        <taxon>Embryophyta</taxon>
        <taxon>Tracheophyta</taxon>
        <taxon>Spermatophyta</taxon>
        <taxon>Magnoliopsida</taxon>
        <taxon>eudicotyledons</taxon>
        <taxon>Gunneridae</taxon>
        <taxon>Pentapetalae</taxon>
        <taxon>rosids</taxon>
        <taxon>fabids</taxon>
        <taxon>Fabales</taxon>
        <taxon>Fabaceae</taxon>
        <taxon>Papilionoideae</taxon>
        <taxon>50 kb inversion clade</taxon>
        <taxon>NPAAA clade</taxon>
        <taxon>indigoferoid/millettioid clade</taxon>
        <taxon>Abreae</taxon>
        <taxon>Abrus</taxon>
    </lineage>
</organism>
<dbReference type="GO" id="GO:0045490">
    <property type="term" value="P:pectin catabolic process"/>
    <property type="evidence" value="ECO:0007669"/>
    <property type="project" value="UniProtKB-UniPathway"/>
</dbReference>
<evidence type="ECO:0000256" key="8">
    <source>
        <dbReference type="ARBA" id="ARBA00022801"/>
    </source>
</evidence>
<dbReference type="PANTHER" id="PTHR31321">
    <property type="entry name" value="ACYL-COA THIOESTER HYDROLASE YBHC-RELATED"/>
    <property type="match status" value="1"/>
</dbReference>
<evidence type="ECO:0000256" key="3">
    <source>
        <dbReference type="ARBA" id="ARBA00008891"/>
    </source>
</evidence>
<evidence type="ECO:0000256" key="7">
    <source>
        <dbReference type="ARBA" id="ARBA00022729"/>
    </source>
</evidence>
<dbReference type="Proteomes" id="UP000694853">
    <property type="component" value="Unplaced"/>
</dbReference>
<evidence type="ECO:0000256" key="9">
    <source>
        <dbReference type="ARBA" id="ARBA00023085"/>
    </source>
</evidence>
<dbReference type="OrthoDB" id="2019149at2759"/>
<proteinExistence type="inferred from homology"/>
<protein>
    <recommendedName>
        <fullName evidence="4">pectinesterase</fullName>
        <ecNumber evidence="4">3.1.1.11</ecNumber>
    </recommendedName>
</protein>
<dbReference type="Pfam" id="PF01095">
    <property type="entry name" value="Pectinesterase"/>
    <property type="match status" value="1"/>
</dbReference>
<evidence type="ECO:0000256" key="1">
    <source>
        <dbReference type="ARBA" id="ARBA00004191"/>
    </source>
</evidence>
<dbReference type="EC" id="3.1.1.11" evidence="4"/>
<evidence type="ECO:0000256" key="2">
    <source>
        <dbReference type="ARBA" id="ARBA00005184"/>
    </source>
</evidence>
<dbReference type="KEGG" id="aprc:113847947"/>
<dbReference type="SUPFAM" id="SSF51126">
    <property type="entry name" value="Pectin lyase-like"/>
    <property type="match status" value="1"/>
</dbReference>
<dbReference type="InterPro" id="IPR012334">
    <property type="entry name" value="Pectin_lyas_fold"/>
</dbReference>
<dbReference type="Gene3D" id="2.160.20.10">
    <property type="entry name" value="Single-stranded right-handed beta-helix, Pectin lyase-like"/>
    <property type="match status" value="1"/>
</dbReference>
<feature type="domain" description="Pectinesterase catalytic" evidence="11">
    <location>
        <begin position="51"/>
        <end position="345"/>
    </location>
</feature>
<reference evidence="13" key="2">
    <citation type="submission" date="2025-08" db="UniProtKB">
        <authorList>
            <consortium name="RefSeq"/>
        </authorList>
    </citation>
    <scope>IDENTIFICATION</scope>
    <source>
        <tissue evidence="13">Young leaves</tissue>
    </source>
</reference>
<evidence type="ECO:0000313" key="13">
    <source>
        <dbReference type="RefSeq" id="XP_027333081.1"/>
    </source>
</evidence>
<keyword evidence="5" id="KW-0134">Cell wall</keyword>
<evidence type="ECO:0000259" key="11">
    <source>
        <dbReference type="Pfam" id="PF01095"/>
    </source>
</evidence>
<comment type="similarity">
    <text evidence="3">Belongs to the pectinesterase family.</text>
</comment>
<evidence type="ECO:0000313" key="12">
    <source>
        <dbReference type="Proteomes" id="UP000694853"/>
    </source>
</evidence>
<keyword evidence="9" id="KW-0063">Aspartyl esterase</keyword>
<comment type="pathway">
    <text evidence="2">Glycan metabolism; pectin degradation; 2-dehydro-3-deoxy-D-gluconate from pectin: step 1/5.</text>
</comment>
<dbReference type="InterPro" id="IPR011050">
    <property type="entry name" value="Pectin_lyase_fold/virulence"/>
</dbReference>
<keyword evidence="12" id="KW-1185">Reference proteome</keyword>
<sequence>MAQRKVGHLEISGAKFFASLTLLVLHLVQATLLPHISEHAHRSDGAFKIVRVRKDGAGDFRTVTEAVNSIPSGNKRRVVVWIGMGEYREKITIERSKAFVTFYGERNGNDNDMPIITYHATALQYGTVDSATVAVDSDYFVAVNVAFVNSSPMPDENSVGGQALAMRISGDKAAFYNCKFISFQDTLCDDKGRHFFKDCHIQGTYDFIFGNAKSIYWRSTIESVAKGLSVITAQGRESRAEDTGFSFVHCNITGSGNRNTYLGRSWKRSPRVVFAYTYMGSLINSRGWFRRHPKAKHKLKHNRTIFYGEYKCMGPGAASSGRVKFYRKLSYRQAKPFMSMAFIHGGKWVVPPPKL</sequence>
<dbReference type="InterPro" id="IPR000070">
    <property type="entry name" value="Pectinesterase_cat"/>
</dbReference>
<evidence type="ECO:0000256" key="5">
    <source>
        <dbReference type="ARBA" id="ARBA00022512"/>
    </source>
</evidence>
<dbReference type="UniPathway" id="UPA00545">
    <property type="reaction ID" value="UER00823"/>
</dbReference>
<evidence type="ECO:0000256" key="10">
    <source>
        <dbReference type="SAM" id="SignalP"/>
    </source>
</evidence>
<comment type="subcellular location">
    <subcellularLocation>
        <location evidence="1">Secreted</location>
        <location evidence="1">Cell wall</location>
    </subcellularLocation>
</comment>
<accession>A0A8B8JNK4</accession>
<evidence type="ECO:0000256" key="4">
    <source>
        <dbReference type="ARBA" id="ARBA00013229"/>
    </source>
</evidence>
<keyword evidence="7 10" id="KW-0732">Signal</keyword>
<dbReference type="FunFam" id="2.160.20.10:FF:000008">
    <property type="entry name" value="Pectinesterase"/>
    <property type="match status" value="1"/>
</dbReference>
<reference evidence="12" key="1">
    <citation type="journal article" date="2019" name="Toxins">
        <title>Detection of Abrin-Like and Prepropulchellin-Like Toxin Genes and Transcripts Using Whole Genome Sequencing and Full-Length Transcript Sequencing of Abrus precatorius.</title>
        <authorList>
            <person name="Hovde B.T."/>
            <person name="Daligault H.E."/>
            <person name="Hanschen E.R."/>
            <person name="Kunde Y.A."/>
            <person name="Johnson M.B."/>
            <person name="Starkenburg S.R."/>
            <person name="Johnson S.L."/>
        </authorList>
    </citation>
    <scope>NUCLEOTIDE SEQUENCE [LARGE SCALE GENOMIC DNA]</scope>
</reference>
<dbReference type="PANTHER" id="PTHR31321:SF126">
    <property type="entry name" value="PECTINESTERASE"/>
    <property type="match status" value="1"/>
</dbReference>
<dbReference type="RefSeq" id="XP_027333081.1">
    <property type="nucleotide sequence ID" value="XM_027477280.1"/>
</dbReference>
<feature type="chain" id="PRO_5034327149" description="pectinesterase" evidence="10">
    <location>
        <begin position="31"/>
        <end position="355"/>
    </location>
</feature>
<dbReference type="AlphaFoldDB" id="A0A8B8JNK4"/>
<dbReference type="GO" id="GO:0042545">
    <property type="term" value="P:cell wall modification"/>
    <property type="evidence" value="ECO:0007669"/>
    <property type="project" value="InterPro"/>
</dbReference>
<name>A0A8B8JNK4_ABRPR</name>
<keyword evidence="6" id="KW-0964">Secreted</keyword>
<keyword evidence="8" id="KW-0378">Hydrolase</keyword>